<organism evidence="1 2">
    <name type="scientific">Clonorchis sinensis</name>
    <name type="common">Chinese liver fluke</name>
    <dbReference type="NCBI Taxonomy" id="79923"/>
    <lineage>
        <taxon>Eukaryota</taxon>
        <taxon>Metazoa</taxon>
        <taxon>Spiralia</taxon>
        <taxon>Lophotrochozoa</taxon>
        <taxon>Platyhelminthes</taxon>
        <taxon>Trematoda</taxon>
        <taxon>Digenea</taxon>
        <taxon>Opisthorchiida</taxon>
        <taxon>Opisthorchiata</taxon>
        <taxon>Opisthorchiidae</taxon>
        <taxon>Clonorchis</taxon>
    </lineage>
</organism>
<evidence type="ECO:0000313" key="1">
    <source>
        <dbReference type="EMBL" id="KAG5452681.1"/>
    </source>
</evidence>
<name>A0A8T1MV96_CLOSI</name>
<feature type="non-terminal residue" evidence="1">
    <location>
        <position position="54"/>
    </location>
</feature>
<sequence length="54" mass="6014">MTQFVANTLVVVDAHSKWQEIFPVNSPTTALQSLNSDDYSVALEQQRLSYPTTA</sequence>
<gene>
    <name evidence="1" type="ORF">CSKR_200001</name>
</gene>
<dbReference type="AlphaFoldDB" id="A0A8T1MV96"/>
<proteinExistence type="predicted"/>
<protein>
    <submittedName>
        <fullName evidence="1">Uncharacterized protein</fullName>
    </submittedName>
</protein>
<keyword evidence="2" id="KW-1185">Reference proteome</keyword>
<reference evidence="1 2" key="1">
    <citation type="journal article" date="2018" name="Biotechnol. Adv.">
        <title>Improved genomic resources and new bioinformatic workflow for the carcinogenic parasite Clonorchis sinensis: Biotechnological implications.</title>
        <authorList>
            <person name="Wang D."/>
            <person name="Korhonen P.K."/>
            <person name="Gasser R.B."/>
            <person name="Young N.D."/>
        </authorList>
    </citation>
    <scope>NUCLEOTIDE SEQUENCE [LARGE SCALE GENOMIC DNA]</scope>
    <source>
        <strain evidence="1">Cs-k2</strain>
    </source>
</reference>
<dbReference type="OrthoDB" id="6428694at2759"/>
<accession>A0A8T1MV96</accession>
<reference evidence="1 2" key="2">
    <citation type="journal article" date="2021" name="Genomics">
        <title>High-quality reference genome for Clonorchis sinensis.</title>
        <authorList>
            <person name="Young N.D."/>
            <person name="Stroehlein A.J."/>
            <person name="Kinkar L."/>
            <person name="Wang T."/>
            <person name="Sohn W.M."/>
            <person name="Chang B.C.H."/>
            <person name="Kaur P."/>
            <person name="Weisz D."/>
            <person name="Dudchenko O."/>
            <person name="Aiden E.L."/>
            <person name="Korhonen P.K."/>
            <person name="Gasser R.B."/>
        </authorList>
    </citation>
    <scope>NUCLEOTIDE SEQUENCE [LARGE SCALE GENOMIC DNA]</scope>
    <source>
        <strain evidence="1">Cs-k2</strain>
    </source>
</reference>
<dbReference type="Proteomes" id="UP000286415">
    <property type="component" value="Unassembled WGS sequence"/>
</dbReference>
<comment type="caution">
    <text evidence="1">The sequence shown here is derived from an EMBL/GenBank/DDBJ whole genome shotgun (WGS) entry which is preliminary data.</text>
</comment>
<evidence type="ECO:0000313" key="2">
    <source>
        <dbReference type="Proteomes" id="UP000286415"/>
    </source>
</evidence>
<dbReference type="EMBL" id="NIRI02000016">
    <property type="protein sequence ID" value="KAG5452681.1"/>
    <property type="molecule type" value="Genomic_DNA"/>
</dbReference>